<evidence type="ECO:0000313" key="6">
    <source>
        <dbReference type="EMBL" id="GAQ90936.1"/>
    </source>
</evidence>
<gene>
    <name evidence="6" type="ORF">KFL_007040040</name>
</gene>
<accession>A0A1Y1IQB4</accession>
<dbReference type="InterPro" id="IPR012583">
    <property type="entry name" value="RIX1_N"/>
</dbReference>
<dbReference type="OrthoDB" id="20900at2759"/>
<evidence type="ECO:0000259" key="5">
    <source>
        <dbReference type="Pfam" id="PF08167"/>
    </source>
</evidence>
<feature type="compositionally biased region" description="Basic and acidic residues" evidence="4">
    <location>
        <begin position="722"/>
        <end position="731"/>
    </location>
</feature>
<dbReference type="Pfam" id="PF08167">
    <property type="entry name" value="RIX1"/>
    <property type="match status" value="1"/>
</dbReference>
<name>A0A1Y1IQB4_KLENI</name>
<dbReference type="PANTHER" id="PTHR34105">
    <property type="entry name" value="PROLINE-, GLUTAMIC ACID- AND LEUCINE-RICH PROTEIN 1"/>
    <property type="match status" value="1"/>
</dbReference>
<dbReference type="InterPro" id="IPR011989">
    <property type="entry name" value="ARM-like"/>
</dbReference>
<dbReference type="PANTHER" id="PTHR34105:SF1">
    <property type="entry name" value="PROLINE-, GLUTAMIC ACID- AND LEUCINE-RICH PROTEIN 1"/>
    <property type="match status" value="1"/>
</dbReference>
<reference evidence="6 7" key="1">
    <citation type="journal article" date="2014" name="Nat. Commun.">
        <title>Klebsormidium flaccidum genome reveals primary factors for plant terrestrial adaptation.</title>
        <authorList>
            <person name="Hori K."/>
            <person name="Maruyama F."/>
            <person name="Fujisawa T."/>
            <person name="Togashi T."/>
            <person name="Yamamoto N."/>
            <person name="Seo M."/>
            <person name="Sato S."/>
            <person name="Yamada T."/>
            <person name="Mori H."/>
            <person name="Tajima N."/>
            <person name="Moriyama T."/>
            <person name="Ikeuchi M."/>
            <person name="Watanabe M."/>
            <person name="Wada H."/>
            <person name="Kobayashi K."/>
            <person name="Saito M."/>
            <person name="Masuda T."/>
            <person name="Sasaki-Sekimoto Y."/>
            <person name="Mashiguchi K."/>
            <person name="Awai K."/>
            <person name="Shimojima M."/>
            <person name="Masuda S."/>
            <person name="Iwai M."/>
            <person name="Nobusawa T."/>
            <person name="Narise T."/>
            <person name="Kondo S."/>
            <person name="Saito H."/>
            <person name="Sato R."/>
            <person name="Murakawa M."/>
            <person name="Ihara Y."/>
            <person name="Oshima-Yamada Y."/>
            <person name="Ohtaka K."/>
            <person name="Satoh M."/>
            <person name="Sonobe K."/>
            <person name="Ishii M."/>
            <person name="Ohtani R."/>
            <person name="Kanamori-Sato M."/>
            <person name="Honoki R."/>
            <person name="Miyazaki D."/>
            <person name="Mochizuki H."/>
            <person name="Umetsu J."/>
            <person name="Higashi K."/>
            <person name="Shibata D."/>
            <person name="Kamiya Y."/>
            <person name="Sato N."/>
            <person name="Nakamura Y."/>
            <person name="Tabata S."/>
            <person name="Ida S."/>
            <person name="Kurokawa K."/>
            <person name="Ohta H."/>
        </authorList>
    </citation>
    <scope>NUCLEOTIDE SEQUENCE [LARGE SCALE GENOMIC DNA]</scope>
    <source>
        <strain evidence="6 7">NIES-2285</strain>
    </source>
</reference>
<evidence type="ECO:0000256" key="3">
    <source>
        <dbReference type="ARBA" id="ARBA00023242"/>
    </source>
</evidence>
<dbReference type="EMBL" id="DF237653">
    <property type="protein sequence ID" value="GAQ90936.1"/>
    <property type="molecule type" value="Genomic_DNA"/>
</dbReference>
<evidence type="ECO:0000256" key="1">
    <source>
        <dbReference type="ARBA" id="ARBA00004123"/>
    </source>
</evidence>
<comment type="similarity">
    <text evidence="2">Belongs to the RIX1/PELP1 family.</text>
</comment>
<feature type="region of interest" description="Disordered" evidence="4">
    <location>
        <begin position="709"/>
        <end position="960"/>
    </location>
</feature>
<comment type="subcellular location">
    <subcellularLocation>
        <location evidence="1">Nucleus</location>
    </subcellularLocation>
</comment>
<evidence type="ECO:0000313" key="7">
    <source>
        <dbReference type="Proteomes" id="UP000054558"/>
    </source>
</evidence>
<feature type="compositionally biased region" description="Acidic residues" evidence="4">
    <location>
        <begin position="712"/>
        <end position="721"/>
    </location>
</feature>
<dbReference type="STRING" id="105231.A0A1Y1IQB4"/>
<protein>
    <recommendedName>
        <fullName evidence="5">Pre-rRNA-processing protein RIX1 N-terminal domain-containing protein</fullName>
    </recommendedName>
</protein>
<dbReference type="Gene3D" id="1.25.10.10">
    <property type="entry name" value="Leucine-rich Repeat Variant"/>
    <property type="match status" value="1"/>
</dbReference>
<dbReference type="GO" id="GO:0005634">
    <property type="term" value="C:nucleus"/>
    <property type="evidence" value="ECO:0000318"/>
    <property type="project" value="GO_Central"/>
</dbReference>
<sequence>MSSAALFLNGAGQGGPAQGGTDLKALLLRGILATLFPPHQVGAAPVDAASPQIVLQAASTIEAHQLLRETDNGTTETAQKQHQRAVDQWVDRLSVNLGAPGGARWAAACLAGLTCKEIGAERFLALYQGLAGKLVAMWKEAEGAEVVGAVQAALSDLVGRLGQLADMPGVRREGAGVVAKIVQPLIGALGSSPSQDAAAESLDLLIVSLQSFPSPFRHHSEAVETAVINLLLRGPSDITLPNAPPQVTRAATALALLPVAAGDAATWSALIHRLLIALNTLLVPTLSGLESPASFETAASLLLPQGSPPPPPLGRFDWSLSNMPTSHLWPPTVPVITSILTATRAMLTSAYPVSVPIPVAPILALVARLLNVVGTLFGAGAYDALSGDRQAALLAELPNLQKLALDLAVALLAGAGTHLLPHGEQLAGFVGDVLRRTSGEVAGMSVLRVQAYRAAEETLACLGAGVSLVLAPTLVPHALSDLRHAHRFLTQPRTPDAGALHLSDILQPQGGGSTGGRKGGKRRKGGRDGSTGGPVSAEVGAEEAFEVAGGSLRAIEKLLAVGGPLIPEKWRTELDAAIFHVAHLAAGGIPRAGSGALRLAACRALLASVTSPGSHRPPYLPQALAIFRRCRSEIGTPVGAFSTHALLVLEPFLHPRSLPVLKLPGGSRSGGVLPAADAAPRNAFSNDPWQEAEAWLGYGAGFRHGLEQCESAPEEQETAPEECEKAPEGREPSVPQREGDLETGAVSHHKRSRLESDGATRDTGAAALENRGRGEAAIAEQTGRSADVTMSEAREHADVSTPVAGKGSGSKGLDNGGAEAGTTSVDGMKHVAPNEGGGKYLEKGGNDAGIGASGTKRLREEEAVEKEVRMGGDAEPRVEPGAKEAPNYLRPGDLAVLAAKEKGKLEDEPDSKSNAERESAAEAARNVFGLMPRKGGDADSDSEGPLPSIVDGDPDDDDFM</sequence>
<dbReference type="OMA" id="DSCGQDM"/>
<organism evidence="6 7">
    <name type="scientific">Klebsormidium nitens</name>
    <name type="common">Green alga</name>
    <name type="synonym">Ulothrix nitens</name>
    <dbReference type="NCBI Taxonomy" id="105231"/>
    <lineage>
        <taxon>Eukaryota</taxon>
        <taxon>Viridiplantae</taxon>
        <taxon>Streptophyta</taxon>
        <taxon>Klebsormidiophyceae</taxon>
        <taxon>Klebsormidiales</taxon>
        <taxon>Klebsormidiaceae</taxon>
        <taxon>Klebsormidium</taxon>
    </lineage>
</organism>
<dbReference type="GO" id="GO:0006364">
    <property type="term" value="P:rRNA processing"/>
    <property type="evidence" value="ECO:0000318"/>
    <property type="project" value="GO_Central"/>
</dbReference>
<feature type="compositionally biased region" description="Basic and acidic residues" evidence="4">
    <location>
        <begin position="899"/>
        <end position="920"/>
    </location>
</feature>
<evidence type="ECO:0000256" key="2">
    <source>
        <dbReference type="ARBA" id="ARBA00010511"/>
    </source>
</evidence>
<feature type="compositionally biased region" description="Basic and acidic residues" evidence="4">
    <location>
        <begin position="857"/>
        <end position="882"/>
    </location>
</feature>
<keyword evidence="7" id="KW-1185">Reference proteome</keyword>
<keyword evidence="3" id="KW-0539">Nucleus</keyword>
<feature type="domain" description="Pre-rRNA-processing protein RIX1 N-terminal" evidence="5">
    <location>
        <begin position="50"/>
        <end position="234"/>
    </location>
</feature>
<evidence type="ECO:0000256" key="4">
    <source>
        <dbReference type="SAM" id="MobiDB-lite"/>
    </source>
</evidence>
<feature type="compositionally biased region" description="Gly residues" evidence="4">
    <location>
        <begin position="806"/>
        <end position="819"/>
    </location>
</feature>
<dbReference type="AlphaFoldDB" id="A0A1Y1IQB4"/>
<dbReference type="Proteomes" id="UP000054558">
    <property type="component" value="Unassembled WGS sequence"/>
</dbReference>
<feature type="region of interest" description="Disordered" evidence="4">
    <location>
        <begin position="503"/>
        <end position="538"/>
    </location>
</feature>
<proteinExistence type="inferred from homology"/>